<accession>A0A2C6KTI0</accession>
<comment type="caution">
    <text evidence="3">The sequence shown here is derived from an EMBL/GenBank/DDBJ whole genome shotgun (WGS) entry which is preliminary data.</text>
</comment>
<dbReference type="GO" id="GO:0043139">
    <property type="term" value="F:5'-3' DNA helicase activity"/>
    <property type="evidence" value="ECO:0007669"/>
    <property type="project" value="InterPro"/>
</dbReference>
<feature type="compositionally biased region" description="Low complexity" evidence="1">
    <location>
        <begin position="345"/>
        <end position="360"/>
    </location>
</feature>
<gene>
    <name evidence="3" type="ORF">CSUI_005933</name>
</gene>
<reference evidence="3 4" key="1">
    <citation type="journal article" date="2017" name="Int. J. Parasitol.">
        <title>The genome of the protozoan parasite Cystoisospora suis and a reverse vaccinology approach to identify vaccine candidates.</title>
        <authorList>
            <person name="Palmieri N."/>
            <person name="Shrestha A."/>
            <person name="Ruttkowski B."/>
            <person name="Beck T."/>
            <person name="Vogl C."/>
            <person name="Tomley F."/>
            <person name="Blake D.P."/>
            <person name="Joachim A."/>
        </authorList>
    </citation>
    <scope>NUCLEOTIDE SEQUENCE [LARGE SCALE GENOMIC DNA]</scope>
    <source>
        <strain evidence="3 4">Wien I</strain>
    </source>
</reference>
<feature type="compositionally biased region" description="Pro residues" evidence="1">
    <location>
        <begin position="157"/>
        <end position="166"/>
    </location>
</feature>
<evidence type="ECO:0000313" key="3">
    <source>
        <dbReference type="EMBL" id="PHJ20239.1"/>
    </source>
</evidence>
<keyword evidence="3" id="KW-0378">Hydrolase</keyword>
<dbReference type="AlphaFoldDB" id="A0A2C6KTI0"/>
<evidence type="ECO:0000256" key="1">
    <source>
        <dbReference type="SAM" id="MobiDB-lite"/>
    </source>
</evidence>
<dbReference type="Proteomes" id="UP000221165">
    <property type="component" value="Unassembled WGS sequence"/>
</dbReference>
<dbReference type="Gene3D" id="3.40.1360.10">
    <property type="match status" value="1"/>
</dbReference>
<feature type="region of interest" description="Disordered" evidence="1">
    <location>
        <begin position="1005"/>
        <end position="1085"/>
    </location>
</feature>
<evidence type="ECO:0000313" key="4">
    <source>
        <dbReference type="Proteomes" id="UP000221165"/>
    </source>
</evidence>
<protein>
    <submittedName>
        <fullName evidence="3">Helicase</fullName>
    </submittedName>
</protein>
<feature type="compositionally biased region" description="Low complexity" evidence="1">
    <location>
        <begin position="17"/>
        <end position="29"/>
    </location>
</feature>
<name>A0A2C6KTI0_9APIC</name>
<feature type="compositionally biased region" description="Basic and acidic residues" evidence="1">
    <location>
        <begin position="1038"/>
        <end position="1047"/>
    </location>
</feature>
<dbReference type="InterPro" id="IPR034154">
    <property type="entry name" value="TOPRIM_DnaG/twinkle"/>
</dbReference>
<keyword evidence="3" id="KW-0347">Helicase</keyword>
<feature type="compositionally biased region" description="Acidic residues" evidence="1">
    <location>
        <begin position="30"/>
        <end position="43"/>
    </location>
</feature>
<feature type="region of interest" description="Disordered" evidence="1">
    <location>
        <begin position="17"/>
        <end position="52"/>
    </location>
</feature>
<evidence type="ECO:0000256" key="2">
    <source>
        <dbReference type="SAM" id="Phobius"/>
    </source>
</evidence>
<dbReference type="PANTHER" id="PTHR12873">
    <property type="entry name" value="T7-LIKE MITOCHONDRIAL DNA HELICASE"/>
    <property type="match status" value="1"/>
</dbReference>
<feature type="region of interest" description="Disordered" evidence="1">
    <location>
        <begin position="786"/>
        <end position="823"/>
    </location>
</feature>
<feature type="compositionally biased region" description="Basic and acidic residues" evidence="1">
    <location>
        <begin position="638"/>
        <end position="660"/>
    </location>
</feature>
<dbReference type="CDD" id="cd01029">
    <property type="entry name" value="TOPRIM_primases"/>
    <property type="match status" value="1"/>
</dbReference>
<keyword evidence="3" id="KW-0547">Nucleotide-binding</keyword>
<keyword evidence="3" id="KW-0067">ATP-binding</keyword>
<dbReference type="Pfam" id="PF13155">
    <property type="entry name" value="Toprim_2"/>
    <property type="match status" value="1"/>
</dbReference>
<dbReference type="VEuPathDB" id="ToxoDB:CSUI_005933"/>
<organism evidence="3 4">
    <name type="scientific">Cystoisospora suis</name>
    <dbReference type="NCBI Taxonomy" id="483139"/>
    <lineage>
        <taxon>Eukaryota</taxon>
        <taxon>Sar</taxon>
        <taxon>Alveolata</taxon>
        <taxon>Apicomplexa</taxon>
        <taxon>Conoidasida</taxon>
        <taxon>Coccidia</taxon>
        <taxon>Eucoccidiorida</taxon>
        <taxon>Eimeriorina</taxon>
        <taxon>Sarcocystidae</taxon>
        <taxon>Cystoisospora</taxon>
    </lineage>
</organism>
<keyword evidence="2" id="KW-0472">Membrane</keyword>
<feature type="compositionally biased region" description="Low complexity" evidence="1">
    <location>
        <begin position="167"/>
        <end position="187"/>
    </location>
</feature>
<dbReference type="SUPFAM" id="SSF57783">
    <property type="entry name" value="Zinc beta-ribbon"/>
    <property type="match status" value="1"/>
</dbReference>
<feature type="compositionally biased region" description="Polar residues" evidence="1">
    <location>
        <begin position="1057"/>
        <end position="1073"/>
    </location>
</feature>
<feature type="region of interest" description="Disordered" evidence="1">
    <location>
        <begin position="153"/>
        <end position="187"/>
    </location>
</feature>
<dbReference type="GO" id="GO:0003697">
    <property type="term" value="F:single-stranded DNA binding"/>
    <property type="evidence" value="ECO:0007669"/>
    <property type="project" value="InterPro"/>
</dbReference>
<proteinExistence type="predicted"/>
<dbReference type="EMBL" id="MIGC01002934">
    <property type="protein sequence ID" value="PHJ20239.1"/>
    <property type="molecule type" value="Genomic_DNA"/>
</dbReference>
<sequence length="1085" mass="119148">MRSCLQHRFCQIRLSLQTSSSHSPSPQASFDDESDEEEEEEDSASSSPSLTNSFSLLSLSPVSRMRGRQNLFASLTPHPGLLFTSRDGFFFSPKPLNPPSTSSLSRLPSPCRLFGYLILSLFLLFLFPCDSPSFLVGCDLFYFIFPSTTPSQGLSLRPPPHPPPCSSPSSCLLSPPSSNPSPSQSSLLSPSPSSLYLPSFLSASLLSPSFSSSSPSRSDTPPTSSFTRPHSPTLLKRLKHSSSSSSPSSPSSSFSFHTPSPSSLGISHSLFSPIFFSLSSSTKTLPAFLPHQPLLSPHPHKSSLPSSSSLRQCPLRRRCFSSSFSSSVALHTRHPSHLPFPPTSSPSLRTPSSSSSSSSVSTSSVLHSYYPSSSSPPSSSSSPSSSFFPSTFVSSYSTLHTSASLSSYLIRKKLDYVEHSNKFTLKYCPNCPDHKHRRDNLYKLEVFKNSGNIYCHRCGWKGSFFDLKARLGDLNPQDIVAALHATPLGEGGGIGGGRSSPASPFGCMYTSPPNGGGVDRGNGVHEASSFSSSSFYLHPDVLDDMKYIYGGDYSYTNMNGIASRLYTHNKNNRNASFYQNSSSYSSSGRDHGKSGSQVYIHPKASYRNHQQRPSLSETTSIFRFETFAENLLHAMENRLKHPKEKNLREDQREDKKGVEEIREEEGEVEDKKNKTKKNKKTRNANLSEEDEEQDGCGERVLQYLTKKRGLNPHTLQVYGVGAGSFYFPPEEQEEHATKRKASERPRRWERHDCVTFPWYDASPSSREDADTSLAYEKAFSTERSCELSDSAKSRRRSSLSSLQSSSSSHTLGEEEEEENALSSVSLSSEEKIISIDKKDTSSLSSSPSKKIVRMKIRSLKEKSCMRLLPSGGSWGLFGAGTIPPGVDTVVVTEGEFDAMSVYQATGLPAVSVPLGARSLPIQVLPFFEKFTKIILWLDEDAAGREGAELFASKLGIGRCYLVRSTLAYESLLREASSLSSLEKGGVSSPPPLDSDNTDAARIATLSMNSEKKKKKDGPNEAEKKKRTSNLVVGEEKEEEKNEKNRSEGEDEEREQDSVNSPDLSHLSSWSKTPTTEKETAITNDR</sequence>
<feature type="region of interest" description="Disordered" evidence="1">
    <location>
        <begin position="333"/>
        <end position="360"/>
    </location>
</feature>
<dbReference type="GeneID" id="94429310"/>
<feature type="compositionally biased region" description="Basic and acidic residues" evidence="1">
    <location>
        <begin position="1074"/>
        <end position="1085"/>
    </location>
</feature>
<dbReference type="PANTHER" id="PTHR12873:SF0">
    <property type="entry name" value="TWINKLE MTDNA HELICASE"/>
    <property type="match status" value="1"/>
</dbReference>
<feature type="compositionally biased region" description="Low complexity" evidence="1">
    <location>
        <begin position="209"/>
        <end position="225"/>
    </location>
</feature>
<feature type="transmembrane region" description="Helical" evidence="2">
    <location>
        <begin position="113"/>
        <end position="145"/>
    </location>
</feature>
<dbReference type="OrthoDB" id="348950at2759"/>
<dbReference type="SUPFAM" id="SSF56731">
    <property type="entry name" value="DNA primase core"/>
    <property type="match status" value="1"/>
</dbReference>
<dbReference type="RefSeq" id="XP_067921929.1">
    <property type="nucleotide sequence ID" value="XM_068066099.1"/>
</dbReference>
<keyword evidence="2" id="KW-1133">Transmembrane helix</keyword>
<keyword evidence="2" id="KW-0812">Transmembrane</keyword>
<feature type="region of interest" description="Disordered" evidence="1">
    <location>
        <begin position="638"/>
        <end position="696"/>
    </location>
</feature>
<dbReference type="InterPro" id="IPR027032">
    <property type="entry name" value="Twinkle-like"/>
</dbReference>
<keyword evidence="4" id="KW-1185">Reference proteome</keyword>
<feature type="compositionally biased region" description="Low complexity" evidence="1">
    <location>
        <begin position="798"/>
        <end position="810"/>
    </location>
</feature>
<feature type="compositionally biased region" description="Basic residues" evidence="1">
    <location>
        <begin position="673"/>
        <end position="682"/>
    </location>
</feature>
<feature type="region of interest" description="Disordered" evidence="1">
    <location>
        <begin position="577"/>
        <end position="597"/>
    </location>
</feature>
<feature type="region of interest" description="Disordered" evidence="1">
    <location>
        <begin position="209"/>
        <end position="231"/>
    </location>
</feature>